<dbReference type="InterPro" id="IPR014756">
    <property type="entry name" value="Ig_E-set"/>
</dbReference>
<evidence type="ECO:0000313" key="9">
    <source>
        <dbReference type="EMBL" id="CDM61582.1"/>
    </source>
</evidence>
<dbReference type="Gene3D" id="2.60.40.1220">
    <property type="match status" value="1"/>
</dbReference>
<dbReference type="InterPro" id="IPR047685">
    <property type="entry name" value="CopC-like"/>
</dbReference>
<dbReference type="PANTHER" id="PTHR34820">
    <property type="entry name" value="INNER MEMBRANE PROTEIN YEBZ"/>
    <property type="match status" value="1"/>
</dbReference>
<proteinExistence type="inferred from homology"/>
<evidence type="ECO:0000256" key="5">
    <source>
        <dbReference type="ARBA" id="ARBA00022764"/>
    </source>
</evidence>
<dbReference type="GO" id="GO:0046688">
    <property type="term" value="P:response to copper ion"/>
    <property type="evidence" value="ECO:0007669"/>
    <property type="project" value="InterPro"/>
</dbReference>
<accession>W6RKC8</accession>
<keyword evidence="3" id="KW-0479">Metal-binding</keyword>
<organism evidence="9 10">
    <name type="scientific">Rhizobium favelukesii</name>
    <dbReference type="NCBI Taxonomy" id="348824"/>
    <lineage>
        <taxon>Bacteria</taxon>
        <taxon>Pseudomonadati</taxon>
        <taxon>Pseudomonadota</taxon>
        <taxon>Alphaproteobacteria</taxon>
        <taxon>Hyphomicrobiales</taxon>
        <taxon>Rhizobiaceae</taxon>
        <taxon>Rhizobium/Agrobacterium group</taxon>
        <taxon>Rhizobium</taxon>
    </lineage>
</organism>
<feature type="chain" id="PRO_5004880619" description="CopC domain-containing protein" evidence="7">
    <location>
        <begin position="25"/>
        <end position="122"/>
    </location>
</feature>
<comment type="similarity">
    <text evidence="2">Belongs to the CopC family.</text>
</comment>
<evidence type="ECO:0000313" key="10">
    <source>
        <dbReference type="Proteomes" id="UP000019443"/>
    </source>
</evidence>
<keyword evidence="4 7" id="KW-0732">Signal</keyword>
<evidence type="ECO:0000256" key="1">
    <source>
        <dbReference type="ARBA" id="ARBA00004418"/>
    </source>
</evidence>
<dbReference type="RefSeq" id="WP_024316886.1">
    <property type="nucleotide sequence ID" value="NZ_ATTO01000041.1"/>
</dbReference>
<dbReference type="Pfam" id="PF04234">
    <property type="entry name" value="CopC"/>
    <property type="match status" value="1"/>
</dbReference>
<comment type="subcellular location">
    <subcellularLocation>
        <location evidence="1">Periplasm</location>
    </subcellularLocation>
</comment>
<name>W6RKC8_9HYPH</name>
<dbReference type="InterPro" id="IPR014755">
    <property type="entry name" value="Cu-Rt/internalin_Ig-like"/>
</dbReference>
<dbReference type="EMBL" id="HG916855">
    <property type="protein sequence ID" value="CDM61582.1"/>
    <property type="molecule type" value="Genomic_DNA"/>
</dbReference>
<dbReference type="InterPro" id="IPR032694">
    <property type="entry name" value="CopC/D"/>
</dbReference>
<dbReference type="InterPro" id="IPR007348">
    <property type="entry name" value="CopC_dom"/>
</dbReference>
<dbReference type="AlphaFoldDB" id="W6RKC8"/>
<keyword evidence="5" id="KW-0574">Periplasm</keyword>
<dbReference type="HOGENOM" id="CLU_087859_4_2_5"/>
<evidence type="ECO:0000256" key="2">
    <source>
        <dbReference type="ARBA" id="ARBA00010509"/>
    </source>
</evidence>
<dbReference type="PATRIC" id="fig|348824.6.peg.5807"/>
<dbReference type="NCBIfam" id="NF033814">
    <property type="entry name" value="copper_CopC"/>
    <property type="match status" value="1"/>
</dbReference>
<evidence type="ECO:0000256" key="7">
    <source>
        <dbReference type="SAM" id="SignalP"/>
    </source>
</evidence>
<feature type="domain" description="CopC" evidence="8">
    <location>
        <begin position="25"/>
        <end position="120"/>
    </location>
</feature>
<evidence type="ECO:0000256" key="4">
    <source>
        <dbReference type="ARBA" id="ARBA00022729"/>
    </source>
</evidence>
<evidence type="ECO:0000256" key="6">
    <source>
        <dbReference type="ARBA" id="ARBA00023008"/>
    </source>
</evidence>
<geneLocation type="plasmid" evidence="9 10">
    <name>pLPU83d</name>
</geneLocation>
<dbReference type="GO" id="GO:0005507">
    <property type="term" value="F:copper ion binding"/>
    <property type="evidence" value="ECO:0007669"/>
    <property type="project" value="InterPro"/>
</dbReference>
<gene>
    <name evidence="9" type="ORF">LPU83_pLPU83d_0211</name>
</gene>
<keyword evidence="9" id="KW-0614">Plasmid</keyword>
<protein>
    <recommendedName>
        <fullName evidence="8">CopC domain-containing protein</fullName>
    </recommendedName>
</protein>
<dbReference type="GO" id="GO:0006825">
    <property type="term" value="P:copper ion transport"/>
    <property type="evidence" value="ECO:0007669"/>
    <property type="project" value="InterPro"/>
</dbReference>
<sequence>MPTLSRLVALSTVAILGVAGQALAHAQLTKNVPADKATVATSPAELDLHFSEELDIKFSGVKVTGPDKAMVKTGDAMLMDEGKTLMVPLPEMLGPGAYAVEWHVLSTDGHKTNGTYGFTVKP</sequence>
<dbReference type="SUPFAM" id="SSF81296">
    <property type="entry name" value="E set domains"/>
    <property type="match status" value="1"/>
</dbReference>
<dbReference type="Proteomes" id="UP000019443">
    <property type="component" value="Plasmid pLPU83d"/>
</dbReference>
<feature type="signal peptide" evidence="7">
    <location>
        <begin position="1"/>
        <end position="24"/>
    </location>
</feature>
<dbReference type="GO" id="GO:0005886">
    <property type="term" value="C:plasma membrane"/>
    <property type="evidence" value="ECO:0007669"/>
    <property type="project" value="TreeGrafter"/>
</dbReference>
<dbReference type="PANTHER" id="PTHR34820:SF4">
    <property type="entry name" value="INNER MEMBRANE PROTEIN YEBZ"/>
    <property type="match status" value="1"/>
</dbReference>
<reference evidence="9" key="1">
    <citation type="submission" date="2013-11" db="EMBL/GenBank/DDBJ databases">
        <title>Draft genome sequence of the broad-host-range Rhizobium sp. LPU83 strain, a member of the low-genetic diversity Oregon-like Rhizobium sp. group.</title>
        <authorList>
            <person name="Wibberg D."/>
            <person name="Puehler A."/>
            <person name="Schlueter A."/>
        </authorList>
    </citation>
    <scope>NUCLEOTIDE SEQUENCE [LARGE SCALE GENOMIC DNA]</scope>
    <source>
        <strain evidence="9">LPU83</strain>
        <plasmid evidence="9">pLPU83d</plasmid>
    </source>
</reference>
<keyword evidence="6" id="KW-0186">Copper</keyword>
<evidence type="ECO:0000259" key="8">
    <source>
        <dbReference type="Pfam" id="PF04234"/>
    </source>
</evidence>
<dbReference type="GO" id="GO:0042597">
    <property type="term" value="C:periplasmic space"/>
    <property type="evidence" value="ECO:0007669"/>
    <property type="project" value="UniProtKB-SubCell"/>
</dbReference>
<dbReference type="KEGG" id="rhl:LPU83_pLPU83d_0211"/>
<evidence type="ECO:0000256" key="3">
    <source>
        <dbReference type="ARBA" id="ARBA00022723"/>
    </source>
</evidence>
<keyword evidence="10" id="KW-1185">Reference proteome</keyword>